<dbReference type="AlphaFoldDB" id="A0A7M1SRN9"/>
<evidence type="ECO:0000313" key="8">
    <source>
        <dbReference type="Proteomes" id="UP000593758"/>
    </source>
</evidence>
<dbReference type="Gene3D" id="3.40.190.10">
    <property type="entry name" value="Periplasmic binding protein-like II"/>
    <property type="match status" value="1"/>
</dbReference>
<keyword evidence="3" id="KW-0472">Membrane</keyword>
<accession>A0A7M1SRN9</accession>
<feature type="chain" id="PRO_5039443267" evidence="6">
    <location>
        <begin position="23"/>
        <end position="439"/>
    </location>
</feature>
<dbReference type="Pfam" id="PF01547">
    <property type="entry name" value="SBP_bac_1"/>
    <property type="match status" value="1"/>
</dbReference>
<name>A0A7M1SRN9_9MICO</name>
<dbReference type="Proteomes" id="UP000593758">
    <property type="component" value="Chromosome"/>
</dbReference>
<dbReference type="InterPro" id="IPR006059">
    <property type="entry name" value="SBP"/>
</dbReference>
<organism evidence="7 8">
    <name type="scientific">Ruania alkalisoli</name>
    <dbReference type="NCBI Taxonomy" id="2779775"/>
    <lineage>
        <taxon>Bacteria</taxon>
        <taxon>Bacillati</taxon>
        <taxon>Actinomycetota</taxon>
        <taxon>Actinomycetes</taxon>
        <taxon>Micrococcales</taxon>
        <taxon>Ruaniaceae</taxon>
        <taxon>Ruania</taxon>
    </lineage>
</organism>
<evidence type="ECO:0000256" key="6">
    <source>
        <dbReference type="SAM" id="SignalP"/>
    </source>
</evidence>
<sequence length="439" mass="46168">MRQMRRRFLAVAALSAAALTLAACSSDGAEGSDGDQSTPDGPITLDYWAWGTAQQPMVEAWNEAHPDIQVVHTDAGGGGDSSAKLVTATRAENAPDVAIVEYNTLPAMIVAGVAADISEYTGDLESEYAPGVWSQATFDGASYGVPQDAGPMALTYNQARFDELGIEVPTTWAEFAEAAEAVREADPGTYITTFAPAEFGGFAGLAQQAGAEWWTVDGDTWTVGIDSDASLEVADYWQDLIDRDLVLAEPLLTPEWNAALNDGEILSWPAGLWAAGVLNGVAGEMAGDWAMAPLPQWEEGNSSVAFQGGSAVVVTTSAEYPEIAAEFAAWMGASDEAAAIQIEQGQYPASLAGQELTLESDPPLLMPQQEDYWAVAAEIAANTVPEISWGPNVNVASSAFQDAMSAAVQNGTPLREALATTHEAVVEDMETAGFTVETD</sequence>
<dbReference type="PROSITE" id="PS51318">
    <property type="entry name" value="TAT"/>
    <property type="match status" value="1"/>
</dbReference>
<gene>
    <name evidence="7" type="ORF">IM660_13305</name>
</gene>
<dbReference type="PANTHER" id="PTHR43649:SF33">
    <property type="entry name" value="POLYGALACTURONAN_RHAMNOGALACTURONAN-BINDING PROTEIN YTCQ"/>
    <property type="match status" value="1"/>
</dbReference>
<keyword evidence="8" id="KW-1185">Reference proteome</keyword>
<keyword evidence="1" id="KW-1003">Cell membrane</keyword>
<dbReference type="PANTHER" id="PTHR43649">
    <property type="entry name" value="ARABINOSE-BINDING PROTEIN-RELATED"/>
    <property type="match status" value="1"/>
</dbReference>
<dbReference type="EMBL" id="CP063169">
    <property type="protein sequence ID" value="QOR69644.1"/>
    <property type="molecule type" value="Genomic_DNA"/>
</dbReference>
<keyword evidence="5" id="KW-0449">Lipoprotein</keyword>
<reference evidence="7 8" key="1">
    <citation type="submission" date="2020-10" db="EMBL/GenBank/DDBJ databases">
        <title>Haloactinobacterium sp. RN3S43, a bacterium isolated from saline soil.</title>
        <authorList>
            <person name="Sun J.-Q."/>
        </authorList>
    </citation>
    <scope>NUCLEOTIDE SEQUENCE [LARGE SCALE GENOMIC DNA]</scope>
    <source>
        <strain evidence="7 8">RN3S43</strain>
    </source>
</reference>
<keyword evidence="2 6" id="KW-0732">Signal</keyword>
<dbReference type="PROSITE" id="PS51257">
    <property type="entry name" value="PROKAR_LIPOPROTEIN"/>
    <property type="match status" value="1"/>
</dbReference>
<dbReference type="KEGG" id="halt:IM660_13305"/>
<evidence type="ECO:0000256" key="4">
    <source>
        <dbReference type="ARBA" id="ARBA00023139"/>
    </source>
</evidence>
<dbReference type="InterPro" id="IPR006311">
    <property type="entry name" value="TAT_signal"/>
</dbReference>
<evidence type="ECO:0000256" key="5">
    <source>
        <dbReference type="ARBA" id="ARBA00023288"/>
    </source>
</evidence>
<evidence type="ECO:0000313" key="7">
    <source>
        <dbReference type="EMBL" id="QOR69644.1"/>
    </source>
</evidence>
<feature type="signal peptide" evidence="6">
    <location>
        <begin position="1"/>
        <end position="22"/>
    </location>
</feature>
<protein>
    <submittedName>
        <fullName evidence="7">Extracellular solute-binding protein</fullName>
    </submittedName>
</protein>
<evidence type="ECO:0000256" key="3">
    <source>
        <dbReference type="ARBA" id="ARBA00023136"/>
    </source>
</evidence>
<dbReference type="SUPFAM" id="SSF53850">
    <property type="entry name" value="Periplasmic binding protein-like II"/>
    <property type="match status" value="1"/>
</dbReference>
<evidence type="ECO:0000256" key="1">
    <source>
        <dbReference type="ARBA" id="ARBA00022475"/>
    </source>
</evidence>
<proteinExistence type="predicted"/>
<keyword evidence="4" id="KW-0564">Palmitate</keyword>
<evidence type="ECO:0000256" key="2">
    <source>
        <dbReference type="ARBA" id="ARBA00022729"/>
    </source>
</evidence>
<dbReference type="InterPro" id="IPR050490">
    <property type="entry name" value="Bact_solute-bd_prot1"/>
</dbReference>